<proteinExistence type="predicted"/>
<name>A0A5P9QC64_9MICO</name>
<keyword evidence="3" id="KW-1185">Reference proteome</keyword>
<feature type="transmembrane region" description="Helical" evidence="1">
    <location>
        <begin position="26"/>
        <end position="47"/>
    </location>
</feature>
<dbReference type="KEGG" id="lxl:KDY119_02346"/>
<evidence type="ECO:0000256" key="1">
    <source>
        <dbReference type="SAM" id="Phobius"/>
    </source>
</evidence>
<dbReference type="EMBL" id="CP045529">
    <property type="protein sequence ID" value="QFU98826.1"/>
    <property type="molecule type" value="Genomic_DNA"/>
</dbReference>
<dbReference type="OrthoDB" id="3628158at2"/>
<keyword evidence="1" id="KW-1133">Transmembrane helix</keyword>
<accession>A0A5P9QC64</accession>
<dbReference type="Proteomes" id="UP000326702">
    <property type="component" value="Chromosome"/>
</dbReference>
<keyword evidence="1" id="KW-0472">Membrane</keyword>
<reference evidence="2 3" key="1">
    <citation type="submission" date="2019-10" db="EMBL/GenBank/DDBJ databases">
        <title>Genome sequence of Luteimicrobium xylanilyticum HY-24.</title>
        <authorList>
            <person name="Kim D.Y."/>
            <person name="Park H.-Y."/>
        </authorList>
    </citation>
    <scope>NUCLEOTIDE SEQUENCE [LARGE SCALE GENOMIC DNA]</scope>
    <source>
        <strain evidence="2 3">HY-24</strain>
    </source>
</reference>
<evidence type="ECO:0000313" key="3">
    <source>
        <dbReference type="Proteomes" id="UP000326702"/>
    </source>
</evidence>
<evidence type="ECO:0000313" key="2">
    <source>
        <dbReference type="EMBL" id="QFU98826.1"/>
    </source>
</evidence>
<organism evidence="2 3">
    <name type="scientific">Luteimicrobium xylanilyticum</name>
    <dbReference type="NCBI Taxonomy" id="1133546"/>
    <lineage>
        <taxon>Bacteria</taxon>
        <taxon>Bacillati</taxon>
        <taxon>Actinomycetota</taxon>
        <taxon>Actinomycetes</taxon>
        <taxon>Micrococcales</taxon>
        <taxon>Luteimicrobium</taxon>
    </lineage>
</organism>
<sequence>MTTPRTADHRGHGPVHEPVEPHAHRWVVYTTVGLLVAGVLIVMLVVFDNHRANQEARKAEDRATTLQTQLREAGFAVPERSTIVQVLGSDGGAVCADPGGHLQSLRDLNGVSGAAGPGLRPTPVVESLVRAERLAVEVYCPDELGSFDDYVDSLHLTDSTTTTNTSDDSNAQE</sequence>
<dbReference type="AlphaFoldDB" id="A0A5P9QC64"/>
<gene>
    <name evidence="2" type="ORF">KDY119_02346</name>
</gene>
<protein>
    <submittedName>
        <fullName evidence="2">Uncharacterized protein</fullName>
    </submittedName>
</protein>
<dbReference type="RefSeq" id="WP_051136458.1">
    <property type="nucleotide sequence ID" value="NZ_BAABIH010000020.1"/>
</dbReference>
<keyword evidence="1" id="KW-0812">Transmembrane</keyword>